<dbReference type="CDD" id="cd05466">
    <property type="entry name" value="PBP2_LTTR_substrate"/>
    <property type="match status" value="1"/>
</dbReference>
<evidence type="ECO:0000256" key="1">
    <source>
        <dbReference type="ARBA" id="ARBA00009437"/>
    </source>
</evidence>
<evidence type="ECO:0000256" key="2">
    <source>
        <dbReference type="ARBA" id="ARBA00023015"/>
    </source>
</evidence>
<dbReference type="PANTHER" id="PTHR30419:SF8">
    <property type="entry name" value="NITROGEN ASSIMILATION TRANSCRIPTIONAL ACTIVATOR-RELATED"/>
    <property type="match status" value="1"/>
</dbReference>
<dbReference type="Pfam" id="PF03466">
    <property type="entry name" value="LysR_substrate"/>
    <property type="match status" value="1"/>
</dbReference>
<dbReference type="InterPro" id="IPR005119">
    <property type="entry name" value="LysR_subst-bd"/>
</dbReference>
<evidence type="ECO:0000259" key="5">
    <source>
        <dbReference type="PROSITE" id="PS50931"/>
    </source>
</evidence>
<evidence type="ECO:0000256" key="4">
    <source>
        <dbReference type="ARBA" id="ARBA00023163"/>
    </source>
</evidence>
<keyword evidence="2" id="KW-0805">Transcription regulation</keyword>
<dbReference type="RefSeq" id="WP_145056726.1">
    <property type="nucleotide sequence ID" value="NZ_CP036263.1"/>
</dbReference>
<dbReference type="KEGG" id="amob:HG15A2_00740"/>
<keyword evidence="4" id="KW-0804">Transcription</keyword>
<feature type="domain" description="HTH lysR-type" evidence="5">
    <location>
        <begin position="1"/>
        <end position="58"/>
    </location>
</feature>
<protein>
    <submittedName>
        <fullName evidence="6">HTH-type transcriptional regulator CysL</fullName>
    </submittedName>
</protein>
<dbReference type="PANTHER" id="PTHR30419">
    <property type="entry name" value="HTH-TYPE TRANSCRIPTIONAL REGULATOR YBHD"/>
    <property type="match status" value="1"/>
</dbReference>
<dbReference type="Gene3D" id="3.40.190.290">
    <property type="match status" value="1"/>
</dbReference>
<dbReference type="Pfam" id="PF00126">
    <property type="entry name" value="HTH_1"/>
    <property type="match status" value="1"/>
</dbReference>
<reference evidence="6 7" key="1">
    <citation type="submission" date="2019-02" db="EMBL/GenBank/DDBJ databases">
        <title>Deep-cultivation of Planctomycetes and their phenomic and genomic characterization uncovers novel biology.</title>
        <authorList>
            <person name="Wiegand S."/>
            <person name="Jogler M."/>
            <person name="Boedeker C."/>
            <person name="Pinto D."/>
            <person name="Vollmers J."/>
            <person name="Rivas-Marin E."/>
            <person name="Kohn T."/>
            <person name="Peeters S.H."/>
            <person name="Heuer A."/>
            <person name="Rast P."/>
            <person name="Oberbeckmann S."/>
            <person name="Bunk B."/>
            <person name="Jeske O."/>
            <person name="Meyerdierks A."/>
            <person name="Storesund J.E."/>
            <person name="Kallscheuer N."/>
            <person name="Luecker S."/>
            <person name="Lage O.M."/>
            <person name="Pohl T."/>
            <person name="Merkel B.J."/>
            <person name="Hornburger P."/>
            <person name="Mueller R.-W."/>
            <person name="Bruemmer F."/>
            <person name="Labrenz M."/>
            <person name="Spormann A.M."/>
            <person name="Op den Camp H."/>
            <person name="Overmann J."/>
            <person name="Amann R."/>
            <person name="Jetten M.S.M."/>
            <person name="Mascher T."/>
            <person name="Medema M.H."/>
            <person name="Devos D.P."/>
            <person name="Kaster A.-K."/>
            <person name="Ovreas L."/>
            <person name="Rohde M."/>
            <person name="Galperin M.Y."/>
            <person name="Jogler C."/>
        </authorList>
    </citation>
    <scope>NUCLEOTIDE SEQUENCE [LARGE SCALE GENOMIC DNA]</scope>
    <source>
        <strain evidence="6 7">HG15A2</strain>
    </source>
</reference>
<dbReference type="Gene3D" id="1.10.10.10">
    <property type="entry name" value="Winged helix-like DNA-binding domain superfamily/Winged helix DNA-binding domain"/>
    <property type="match status" value="1"/>
</dbReference>
<dbReference type="InterPro" id="IPR036388">
    <property type="entry name" value="WH-like_DNA-bd_sf"/>
</dbReference>
<evidence type="ECO:0000256" key="3">
    <source>
        <dbReference type="ARBA" id="ARBA00023125"/>
    </source>
</evidence>
<dbReference type="GO" id="GO:0003700">
    <property type="term" value="F:DNA-binding transcription factor activity"/>
    <property type="evidence" value="ECO:0007669"/>
    <property type="project" value="InterPro"/>
</dbReference>
<dbReference type="InterPro" id="IPR050950">
    <property type="entry name" value="HTH-type_LysR_regulators"/>
</dbReference>
<dbReference type="PRINTS" id="PR00039">
    <property type="entry name" value="HTHLYSR"/>
</dbReference>
<dbReference type="InterPro" id="IPR000847">
    <property type="entry name" value="LysR_HTH_N"/>
</dbReference>
<gene>
    <name evidence="6" type="primary">cysL</name>
    <name evidence="6" type="ORF">HG15A2_00740</name>
</gene>
<dbReference type="AlphaFoldDB" id="A0A517MPJ6"/>
<accession>A0A517MPJ6</accession>
<keyword evidence="7" id="KW-1185">Reference proteome</keyword>
<dbReference type="GO" id="GO:0003677">
    <property type="term" value="F:DNA binding"/>
    <property type="evidence" value="ECO:0007669"/>
    <property type="project" value="UniProtKB-KW"/>
</dbReference>
<organism evidence="6 7">
    <name type="scientific">Adhaeretor mobilis</name>
    <dbReference type="NCBI Taxonomy" id="1930276"/>
    <lineage>
        <taxon>Bacteria</taxon>
        <taxon>Pseudomonadati</taxon>
        <taxon>Planctomycetota</taxon>
        <taxon>Planctomycetia</taxon>
        <taxon>Pirellulales</taxon>
        <taxon>Lacipirellulaceae</taxon>
        <taxon>Adhaeretor</taxon>
    </lineage>
</organism>
<dbReference type="EMBL" id="CP036263">
    <property type="protein sequence ID" value="QDS96816.1"/>
    <property type="molecule type" value="Genomic_DNA"/>
</dbReference>
<evidence type="ECO:0000313" key="6">
    <source>
        <dbReference type="EMBL" id="QDS96816.1"/>
    </source>
</evidence>
<evidence type="ECO:0000313" key="7">
    <source>
        <dbReference type="Proteomes" id="UP000319852"/>
    </source>
</evidence>
<dbReference type="FunFam" id="1.10.10.10:FF:000001">
    <property type="entry name" value="LysR family transcriptional regulator"/>
    <property type="match status" value="1"/>
</dbReference>
<name>A0A517MPJ6_9BACT</name>
<sequence length="310" mass="34915">MHIKNLKVFCDVVDRRSFSQAAEDNHISQSTASNMVQQLEERLGVRLLDRSRRPFELTPEGECYYEGCQQLVKHYEDLEEEVRTLADAKARSLTVAAIYSVGLHHLNELWPQFTAANPRASLRLKPLHPQEVYDCVESGKSELGLMSFPKSSDTLGVELWYDEPMVAVLPPNSPLAGREEIQLSDIADEPFIAFDRKLALRGSIDRRLKQEGVKVEITHEFDNIENVKKDIEHGAGVSLLPELTVRAEIAMGTLAMARIAGEPLVRPLGFVFRRDRPRSELAGQFVALLRENVQRLSTDVSTKPQASLQD</sequence>
<dbReference type="InterPro" id="IPR036390">
    <property type="entry name" value="WH_DNA-bd_sf"/>
</dbReference>
<dbReference type="OrthoDB" id="9785745at2"/>
<dbReference type="SUPFAM" id="SSF53850">
    <property type="entry name" value="Periplasmic binding protein-like II"/>
    <property type="match status" value="1"/>
</dbReference>
<proteinExistence type="inferred from homology"/>
<dbReference type="GO" id="GO:0005829">
    <property type="term" value="C:cytosol"/>
    <property type="evidence" value="ECO:0007669"/>
    <property type="project" value="TreeGrafter"/>
</dbReference>
<dbReference type="Proteomes" id="UP000319852">
    <property type="component" value="Chromosome"/>
</dbReference>
<comment type="similarity">
    <text evidence="1">Belongs to the LysR transcriptional regulatory family.</text>
</comment>
<dbReference type="PROSITE" id="PS50931">
    <property type="entry name" value="HTH_LYSR"/>
    <property type="match status" value="1"/>
</dbReference>
<keyword evidence="3" id="KW-0238">DNA-binding</keyword>
<dbReference type="SUPFAM" id="SSF46785">
    <property type="entry name" value="Winged helix' DNA-binding domain"/>
    <property type="match status" value="1"/>
</dbReference>